<dbReference type="NCBIfam" id="TIGR00072">
    <property type="entry name" value="hydrog_prot"/>
    <property type="match status" value="1"/>
</dbReference>
<dbReference type="Proteomes" id="UP000015520">
    <property type="component" value="Unassembled WGS sequence"/>
</dbReference>
<dbReference type="PATRIC" id="fig|1172190.3.peg.931"/>
<dbReference type="InterPro" id="IPR000671">
    <property type="entry name" value="Peptidase_A31"/>
</dbReference>
<evidence type="ECO:0000313" key="2">
    <source>
        <dbReference type="Proteomes" id="UP000015520"/>
    </source>
</evidence>
<dbReference type="RefSeq" id="WP_021287225.1">
    <property type="nucleotide sequence ID" value="NZ_AUPZ01000005.1"/>
</dbReference>
<dbReference type="AlphaFoldDB" id="T0JSE9"/>
<dbReference type="InterPro" id="IPR023430">
    <property type="entry name" value="Pept_HybD-like_dom_sf"/>
</dbReference>
<evidence type="ECO:0008006" key="3">
    <source>
        <dbReference type="Google" id="ProtNLM"/>
    </source>
</evidence>
<comment type="caution">
    <text evidence="1">The sequence shown here is derived from an EMBL/GenBank/DDBJ whole genome shotgun (WGS) entry which is preliminary data.</text>
</comment>
<dbReference type="OrthoDB" id="512922at2"/>
<dbReference type="SUPFAM" id="SSF53163">
    <property type="entry name" value="HybD-like"/>
    <property type="match status" value="1"/>
</dbReference>
<protein>
    <recommendedName>
        <fullName evidence="3">Hydrogenase maturation protease</fullName>
    </recommendedName>
</protein>
<name>T0JSE9_9BACT</name>
<dbReference type="GO" id="GO:0008047">
    <property type="term" value="F:enzyme activator activity"/>
    <property type="evidence" value="ECO:0007669"/>
    <property type="project" value="InterPro"/>
</dbReference>
<dbReference type="EMBL" id="AUPZ01000005">
    <property type="protein sequence ID" value="EQB39897.1"/>
    <property type="molecule type" value="Genomic_DNA"/>
</dbReference>
<keyword evidence="2" id="KW-1185">Reference proteome</keyword>
<gene>
    <name evidence="1" type="ORF">M947_04770</name>
</gene>
<accession>T0JSE9</accession>
<dbReference type="eggNOG" id="COG0680">
    <property type="taxonomic scope" value="Bacteria"/>
</dbReference>
<dbReference type="PANTHER" id="PTHR30302:SF5">
    <property type="entry name" value="SLR1876 PROTEIN"/>
    <property type="match status" value="1"/>
</dbReference>
<dbReference type="GO" id="GO:0004175">
    <property type="term" value="F:endopeptidase activity"/>
    <property type="evidence" value="ECO:0007669"/>
    <property type="project" value="TreeGrafter"/>
</dbReference>
<dbReference type="PANTHER" id="PTHR30302">
    <property type="entry name" value="HYDROGENASE 1 MATURATION PROTEASE"/>
    <property type="match status" value="1"/>
</dbReference>
<proteinExistence type="predicted"/>
<dbReference type="STRING" id="1172190.M947_04770"/>
<sequence>MRVIIGYGNELRGEDAFGVDTIKKLQKLCLKNTKLISMHQLTPEIVLELLEADEIIFIDACYNEKNHYALACSLTEQNTSNLSHHISPKTIIHMLKSLYANEPKFFIYSMMSKNFDEIEDIKRYNECVDSVAEKLAPKVDKAIFG</sequence>
<reference evidence="1 2" key="1">
    <citation type="submission" date="2013-07" db="EMBL/GenBank/DDBJ databases">
        <title>Sulfurimonas hongkongensis AST-10 Genome Sequencing.</title>
        <authorList>
            <person name="Cai L."/>
            <person name="Zhang T."/>
        </authorList>
    </citation>
    <scope>NUCLEOTIDE SEQUENCE [LARGE SCALE GENOMIC DNA]</scope>
    <source>
        <strain evidence="1 2">AST-10</strain>
    </source>
</reference>
<dbReference type="Gene3D" id="3.40.50.1450">
    <property type="entry name" value="HybD-like"/>
    <property type="match status" value="1"/>
</dbReference>
<dbReference type="GO" id="GO:0016485">
    <property type="term" value="P:protein processing"/>
    <property type="evidence" value="ECO:0007669"/>
    <property type="project" value="TreeGrafter"/>
</dbReference>
<evidence type="ECO:0000313" key="1">
    <source>
        <dbReference type="EMBL" id="EQB39897.1"/>
    </source>
</evidence>
<organism evidence="1 2">
    <name type="scientific">Sulfurimonas hongkongensis</name>
    <dbReference type="NCBI Taxonomy" id="1172190"/>
    <lineage>
        <taxon>Bacteria</taxon>
        <taxon>Pseudomonadati</taxon>
        <taxon>Campylobacterota</taxon>
        <taxon>Epsilonproteobacteria</taxon>
        <taxon>Campylobacterales</taxon>
        <taxon>Sulfurimonadaceae</taxon>
        <taxon>Sulfurimonas</taxon>
    </lineage>
</organism>